<evidence type="ECO:0000256" key="3">
    <source>
        <dbReference type="ARBA" id="ARBA00022970"/>
    </source>
</evidence>
<dbReference type="InterPro" id="IPR028081">
    <property type="entry name" value="Leu-bd"/>
</dbReference>
<dbReference type="SUPFAM" id="SSF53822">
    <property type="entry name" value="Periplasmic binding protein-like I"/>
    <property type="match status" value="1"/>
</dbReference>
<evidence type="ECO:0000259" key="5">
    <source>
        <dbReference type="Pfam" id="PF13458"/>
    </source>
</evidence>
<comment type="similarity">
    <text evidence="1">Belongs to the leucine-binding protein family.</text>
</comment>
<dbReference type="InterPro" id="IPR051010">
    <property type="entry name" value="BCAA_transport"/>
</dbReference>
<protein>
    <submittedName>
        <fullName evidence="6">Penicillin-binding protein activator</fullName>
    </submittedName>
</protein>
<feature type="chain" id="PRO_5013144774" evidence="4">
    <location>
        <begin position="29"/>
        <end position="396"/>
    </location>
</feature>
<keyword evidence="2 4" id="KW-0732">Signal</keyword>
<feature type="domain" description="Leucine-binding protein" evidence="5">
    <location>
        <begin position="55"/>
        <end position="380"/>
    </location>
</feature>
<name>A0A235HKZ8_AZOBR</name>
<dbReference type="Pfam" id="PF13458">
    <property type="entry name" value="Peripla_BP_6"/>
    <property type="match status" value="1"/>
</dbReference>
<reference evidence="6 7" key="1">
    <citation type="submission" date="2017-07" db="EMBL/GenBank/DDBJ databases">
        <title>Whole genome sequence of Azospirillum brasilense 2A1, a potential biofertilizer strain.</title>
        <authorList>
            <person name="Fontana C.A."/>
            <person name="Toffoli L.M."/>
            <person name="Salazar S.M."/>
            <person name="Puglisi E."/>
            <person name="Pedraza R."/>
            <person name="Bassi D."/>
            <person name="Cocconcelli P.S."/>
        </authorList>
    </citation>
    <scope>NUCLEOTIDE SEQUENCE [LARGE SCALE GENOMIC DNA]</scope>
    <source>
        <strain evidence="6 7">2A1</strain>
    </source>
</reference>
<dbReference type="Proteomes" id="UP000215367">
    <property type="component" value="Unassembled WGS sequence"/>
</dbReference>
<dbReference type="AlphaFoldDB" id="A0A235HKZ8"/>
<organism evidence="6 7">
    <name type="scientific">Azospirillum brasilense</name>
    <dbReference type="NCBI Taxonomy" id="192"/>
    <lineage>
        <taxon>Bacteria</taxon>
        <taxon>Pseudomonadati</taxon>
        <taxon>Pseudomonadota</taxon>
        <taxon>Alphaproteobacteria</taxon>
        <taxon>Rhodospirillales</taxon>
        <taxon>Azospirillaceae</taxon>
        <taxon>Azospirillum</taxon>
    </lineage>
</organism>
<feature type="signal peptide" evidence="4">
    <location>
        <begin position="1"/>
        <end position="28"/>
    </location>
</feature>
<sequence length="396" mass="40788">MARLTTPFSRAWGQRAAAALLVVGTLSACSTVKAPAPPTQAPQAPVAAVPAAPQTLKVAILLPLSGSSAAIGQAMLESAQMALFDLAGDRFELLPRDTKGTPTGAADAARQAIAEGASLILGPLFAADVAAVKPVAQSAGVDVLAFTNDWTQAGNGTYVLGFVPADQVTRVIGFARSRGATRYVALAPRTAYGDAVVNAVQAASRQFGGQVAQVERYDPAVTDLAQPARQVTQAGVQPQAVMLAEGGPRAQGLASALSANGLNTQQVKLLGTGLWDEPGLGQEPALAGAWFAAPAPQSRADFEARFERTYGRKPPRIATLSYDATAIAAVLAKMPDASGRFDRAALNNPNGFEGMDGIFRLRADGVVERGLAVLEVTPSGPRVLDPAPSSFEVLGQ</sequence>
<keyword evidence="3" id="KW-0029">Amino-acid transport</keyword>
<evidence type="ECO:0000313" key="7">
    <source>
        <dbReference type="Proteomes" id="UP000215367"/>
    </source>
</evidence>
<evidence type="ECO:0000256" key="2">
    <source>
        <dbReference type="ARBA" id="ARBA00022729"/>
    </source>
</evidence>
<proteinExistence type="inferred from homology"/>
<evidence type="ECO:0000256" key="4">
    <source>
        <dbReference type="SAM" id="SignalP"/>
    </source>
</evidence>
<dbReference type="Gene3D" id="3.40.50.2300">
    <property type="match status" value="2"/>
</dbReference>
<dbReference type="EMBL" id="NOWT01000001">
    <property type="protein sequence ID" value="OYD86422.1"/>
    <property type="molecule type" value="Genomic_DNA"/>
</dbReference>
<dbReference type="PANTHER" id="PTHR30483:SF6">
    <property type="entry name" value="PERIPLASMIC BINDING PROTEIN OF ABC TRANSPORTER FOR NATURAL AMINO ACIDS"/>
    <property type="match status" value="1"/>
</dbReference>
<dbReference type="GO" id="GO:0006865">
    <property type="term" value="P:amino acid transport"/>
    <property type="evidence" value="ECO:0007669"/>
    <property type="project" value="UniProtKB-KW"/>
</dbReference>
<evidence type="ECO:0000256" key="1">
    <source>
        <dbReference type="ARBA" id="ARBA00010062"/>
    </source>
</evidence>
<dbReference type="CDD" id="cd06339">
    <property type="entry name" value="PBP1_YraM_LppC_lipoprotein-like"/>
    <property type="match status" value="1"/>
</dbReference>
<comment type="caution">
    <text evidence="6">The sequence shown here is derived from an EMBL/GenBank/DDBJ whole genome shotgun (WGS) entry which is preliminary data.</text>
</comment>
<dbReference type="PANTHER" id="PTHR30483">
    <property type="entry name" value="LEUCINE-SPECIFIC-BINDING PROTEIN"/>
    <property type="match status" value="1"/>
</dbReference>
<evidence type="ECO:0000313" key="6">
    <source>
        <dbReference type="EMBL" id="OYD86422.1"/>
    </source>
</evidence>
<keyword evidence="3" id="KW-0813">Transport</keyword>
<dbReference type="PROSITE" id="PS51257">
    <property type="entry name" value="PROKAR_LIPOPROTEIN"/>
    <property type="match status" value="1"/>
</dbReference>
<gene>
    <name evidence="6" type="ORF">CHT98_00305</name>
</gene>
<accession>A0A235HKZ8</accession>
<dbReference type="InterPro" id="IPR028082">
    <property type="entry name" value="Peripla_BP_I"/>
</dbReference>